<keyword evidence="1" id="KW-0813">Transport</keyword>
<evidence type="ECO:0000256" key="2">
    <source>
        <dbReference type="ARBA" id="ARBA00022741"/>
    </source>
</evidence>
<reference evidence="5" key="1">
    <citation type="journal article" date="2020" name="mSystems">
        <title>Genome- and Community-Level Interaction Insights into Carbon Utilization and Element Cycling Functions of Hydrothermarchaeota in Hydrothermal Sediment.</title>
        <authorList>
            <person name="Zhou Z."/>
            <person name="Liu Y."/>
            <person name="Xu W."/>
            <person name="Pan J."/>
            <person name="Luo Z.H."/>
            <person name="Li M."/>
        </authorList>
    </citation>
    <scope>NUCLEOTIDE SEQUENCE [LARGE SCALE GENOMIC DNA]</scope>
    <source>
        <strain evidence="5">HyVt-102</strain>
    </source>
</reference>
<dbReference type="PROSITE" id="PS50893">
    <property type="entry name" value="ABC_TRANSPORTER_2"/>
    <property type="match status" value="1"/>
</dbReference>
<keyword evidence="2" id="KW-0547">Nucleotide-binding</keyword>
<dbReference type="EMBL" id="DQWE01000275">
    <property type="protein sequence ID" value="HDI83282.1"/>
    <property type="molecule type" value="Genomic_DNA"/>
</dbReference>
<sequence length="243" mass="27886">MFELNNVFVKRGGKEILREVNLGIGFSERVVLTGPNGSGKTHLGLLLSGMIYPTEGTIIVDGKNIKDYELKDIRRISGIVFQEPEMQFITMSVEKEILFGLQNIGLNYDEMKLRTEKIKSMFGLDNLWNKSPYQLSGGEKQIVAIASIVAMEPSFIIFDEITTFLDRKHRERIYEILKQLRCGYLWITQDFDEIPIGERLLVLEDGRIVFDGEVEPLLKSLEIDSPLNRLKRLLIEEGLEEFL</sequence>
<keyword evidence="3 5" id="KW-0067">ATP-binding</keyword>
<evidence type="ECO:0000256" key="3">
    <source>
        <dbReference type="ARBA" id="ARBA00022840"/>
    </source>
</evidence>
<dbReference type="GO" id="GO:0043190">
    <property type="term" value="C:ATP-binding cassette (ABC) transporter complex"/>
    <property type="evidence" value="ECO:0007669"/>
    <property type="project" value="TreeGrafter"/>
</dbReference>
<accession>A0A7C0ZFA5</accession>
<dbReference type="GO" id="GO:0016887">
    <property type="term" value="F:ATP hydrolysis activity"/>
    <property type="evidence" value="ECO:0007669"/>
    <property type="project" value="InterPro"/>
</dbReference>
<comment type="caution">
    <text evidence="5">The sequence shown here is derived from an EMBL/GenBank/DDBJ whole genome shotgun (WGS) entry which is preliminary data.</text>
</comment>
<gene>
    <name evidence="5" type="ORF">ENF18_05775</name>
</gene>
<proteinExistence type="predicted"/>
<dbReference type="AlphaFoldDB" id="A0A7C0ZFA5"/>
<protein>
    <submittedName>
        <fullName evidence="5">ABC transporter ATP-binding protein</fullName>
    </submittedName>
</protein>
<organism evidence="5">
    <name type="scientific">candidate division WOR-3 bacterium</name>
    <dbReference type="NCBI Taxonomy" id="2052148"/>
    <lineage>
        <taxon>Bacteria</taxon>
        <taxon>Bacteria division WOR-3</taxon>
    </lineage>
</organism>
<dbReference type="SUPFAM" id="SSF52540">
    <property type="entry name" value="P-loop containing nucleoside triphosphate hydrolases"/>
    <property type="match status" value="1"/>
</dbReference>
<evidence type="ECO:0000313" key="5">
    <source>
        <dbReference type="EMBL" id="HDI83282.1"/>
    </source>
</evidence>
<dbReference type="Proteomes" id="UP000885847">
    <property type="component" value="Unassembled WGS sequence"/>
</dbReference>
<feature type="domain" description="ABC transporter" evidence="4">
    <location>
        <begin position="2"/>
        <end position="230"/>
    </location>
</feature>
<dbReference type="InterPro" id="IPR050095">
    <property type="entry name" value="ECF_ABC_transporter_ATP-bd"/>
</dbReference>
<dbReference type="GO" id="GO:0005524">
    <property type="term" value="F:ATP binding"/>
    <property type="evidence" value="ECO:0007669"/>
    <property type="project" value="UniProtKB-KW"/>
</dbReference>
<dbReference type="InterPro" id="IPR027417">
    <property type="entry name" value="P-loop_NTPase"/>
</dbReference>
<dbReference type="InterPro" id="IPR003439">
    <property type="entry name" value="ABC_transporter-like_ATP-bd"/>
</dbReference>
<dbReference type="CDD" id="cd03225">
    <property type="entry name" value="ABC_cobalt_CbiO_domain1"/>
    <property type="match status" value="1"/>
</dbReference>
<dbReference type="SMART" id="SM00382">
    <property type="entry name" value="AAA"/>
    <property type="match status" value="1"/>
</dbReference>
<dbReference type="InterPro" id="IPR015856">
    <property type="entry name" value="ABC_transpr_CbiO/EcfA_su"/>
</dbReference>
<evidence type="ECO:0000256" key="1">
    <source>
        <dbReference type="ARBA" id="ARBA00022448"/>
    </source>
</evidence>
<dbReference type="InterPro" id="IPR003593">
    <property type="entry name" value="AAA+_ATPase"/>
</dbReference>
<dbReference type="Pfam" id="PF00005">
    <property type="entry name" value="ABC_tran"/>
    <property type="match status" value="1"/>
</dbReference>
<evidence type="ECO:0000259" key="4">
    <source>
        <dbReference type="PROSITE" id="PS50893"/>
    </source>
</evidence>
<dbReference type="Gene3D" id="3.40.50.300">
    <property type="entry name" value="P-loop containing nucleotide triphosphate hydrolases"/>
    <property type="match status" value="1"/>
</dbReference>
<dbReference type="GO" id="GO:0042626">
    <property type="term" value="F:ATPase-coupled transmembrane transporter activity"/>
    <property type="evidence" value="ECO:0007669"/>
    <property type="project" value="TreeGrafter"/>
</dbReference>
<dbReference type="PANTHER" id="PTHR43553">
    <property type="entry name" value="HEAVY METAL TRANSPORTER"/>
    <property type="match status" value="1"/>
</dbReference>
<name>A0A7C0ZFA5_UNCW3</name>